<name>A0AAN8IZX6_PATCE</name>
<protein>
    <submittedName>
        <fullName evidence="2">Uncharacterized protein</fullName>
    </submittedName>
</protein>
<dbReference type="Proteomes" id="UP001347796">
    <property type="component" value="Unassembled WGS sequence"/>
</dbReference>
<feature type="region of interest" description="Disordered" evidence="1">
    <location>
        <begin position="48"/>
        <end position="74"/>
    </location>
</feature>
<evidence type="ECO:0000313" key="2">
    <source>
        <dbReference type="EMBL" id="KAK6168619.1"/>
    </source>
</evidence>
<reference evidence="2 3" key="1">
    <citation type="submission" date="2024-01" db="EMBL/GenBank/DDBJ databases">
        <title>The genome of the rayed Mediterranean limpet Patella caerulea (Linnaeus, 1758).</title>
        <authorList>
            <person name="Anh-Thu Weber A."/>
            <person name="Halstead-Nussloch G."/>
        </authorList>
    </citation>
    <scope>NUCLEOTIDE SEQUENCE [LARGE SCALE GENOMIC DNA]</scope>
    <source>
        <strain evidence="2">AATW-2023a</strain>
        <tissue evidence="2">Whole specimen</tissue>
    </source>
</reference>
<dbReference type="AlphaFoldDB" id="A0AAN8IZX6"/>
<gene>
    <name evidence="2" type="ORF">SNE40_019816</name>
</gene>
<dbReference type="EMBL" id="JAZGQO010000015">
    <property type="protein sequence ID" value="KAK6168619.1"/>
    <property type="molecule type" value="Genomic_DNA"/>
</dbReference>
<accession>A0AAN8IZX6</accession>
<comment type="caution">
    <text evidence="2">The sequence shown here is derived from an EMBL/GenBank/DDBJ whole genome shotgun (WGS) entry which is preliminary data.</text>
</comment>
<evidence type="ECO:0000256" key="1">
    <source>
        <dbReference type="SAM" id="MobiDB-lite"/>
    </source>
</evidence>
<evidence type="ECO:0000313" key="3">
    <source>
        <dbReference type="Proteomes" id="UP001347796"/>
    </source>
</evidence>
<organism evidence="2 3">
    <name type="scientific">Patella caerulea</name>
    <name type="common">Rayed Mediterranean limpet</name>
    <dbReference type="NCBI Taxonomy" id="87958"/>
    <lineage>
        <taxon>Eukaryota</taxon>
        <taxon>Metazoa</taxon>
        <taxon>Spiralia</taxon>
        <taxon>Lophotrochozoa</taxon>
        <taxon>Mollusca</taxon>
        <taxon>Gastropoda</taxon>
        <taxon>Patellogastropoda</taxon>
        <taxon>Patelloidea</taxon>
        <taxon>Patellidae</taxon>
        <taxon>Patella</taxon>
    </lineage>
</organism>
<sequence>MASSNKRKLFEEEVLNTILESDDDLSSYVDTEDEIGDRDEVYLINASAIDTESEGDDPGNLSASSNDNDGVFQGDHAQENHVCQIEIGVHMGKQETGFLALAILA</sequence>
<proteinExistence type="predicted"/>
<keyword evidence="3" id="KW-1185">Reference proteome</keyword>